<proteinExistence type="inferred from homology"/>
<dbReference type="InterPro" id="IPR020946">
    <property type="entry name" value="Flavin_mOase-like"/>
</dbReference>
<evidence type="ECO:0000313" key="9">
    <source>
        <dbReference type="RefSeq" id="XP_010933691.2"/>
    </source>
</evidence>
<dbReference type="PANTHER" id="PTHR23023">
    <property type="entry name" value="DIMETHYLANILINE MONOOXYGENASE"/>
    <property type="match status" value="1"/>
</dbReference>
<evidence type="ECO:0000256" key="4">
    <source>
        <dbReference type="ARBA" id="ARBA00022857"/>
    </source>
</evidence>
<evidence type="ECO:0000256" key="5">
    <source>
        <dbReference type="ARBA" id="ARBA00023002"/>
    </source>
</evidence>
<name>A0A6I9RWR3_ELAGV</name>
<dbReference type="InterPro" id="IPR000960">
    <property type="entry name" value="Flavin_mOase"/>
</dbReference>
<accession>A0A6I9RWR3</accession>
<evidence type="ECO:0000256" key="6">
    <source>
        <dbReference type="RuleBase" id="RU361177"/>
    </source>
</evidence>
<comment type="cofactor">
    <cofactor evidence="6">
        <name>FAD</name>
        <dbReference type="ChEBI" id="CHEBI:57692"/>
    </cofactor>
</comment>
<evidence type="ECO:0000313" key="7">
    <source>
        <dbReference type="Proteomes" id="UP000504607"/>
    </source>
</evidence>
<dbReference type="RefSeq" id="XP_010933690.2">
    <property type="nucleotide sequence ID" value="XM_010935388.2"/>
</dbReference>
<keyword evidence="2 6" id="KW-0285">Flavoprotein</keyword>
<dbReference type="Pfam" id="PF00743">
    <property type="entry name" value="FMO-like"/>
    <property type="match status" value="2"/>
</dbReference>
<keyword evidence="4" id="KW-0521">NADP</keyword>
<dbReference type="EC" id="1.-.-.-" evidence="6"/>
<dbReference type="KEGG" id="egu:105054019"/>
<comment type="similarity">
    <text evidence="1 6">Belongs to the FMO family.</text>
</comment>
<evidence type="ECO:0000256" key="1">
    <source>
        <dbReference type="ARBA" id="ARBA00009183"/>
    </source>
</evidence>
<evidence type="ECO:0000256" key="2">
    <source>
        <dbReference type="ARBA" id="ARBA00022630"/>
    </source>
</evidence>
<keyword evidence="3 6" id="KW-0274">FAD</keyword>
<dbReference type="OrthoDB" id="66881at2759"/>
<keyword evidence="5 6" id="KW-0560">Oxidoreductase</keyword>
<dbReference type="InterPro" id="IPR036188">
    <property type="entry name" value="FAD/NAD-bd_sf"/>
</dbReference>
<reference evidence="8 9" key="1">
    <citation type="submission" date="2025-04" db="UniProtKB">
        <authorList>
            <consortium name="RefSeq"/>
        </authorList>
    </citation>
    <scope>IDENTIFICATION</scope>
</reference>
<evidence type="ECO:0000313" key="8">
    <source>
        <dbReference type="RefSeq" id="XP_010933690.2"/>
    </source>
</evidence>
<keyword evidence="6" id="KW-0503">Monooxygenase</keyword>
<dbReference type="InterPro" id="IPR050346">
    <property type="entry name" value="FMO-like"/>
</dbReference>
<dbReference type="GO" id="GO:0050660">
    <property type="term" value="F:flavin adenine dinucleotide binding"/>
    <property type="evidence" value="ECO:0007669"/>
    <property type="project" value="InterPro"/>
</dbReference>
<organism evidence="7 8">
    <name type="scientific">Elaeis guineensis var. tenera</name>
    <name type="common">Oil palm</name>
    <dbReference type="NCBI Taxonomy" id="51953"/>
    <lineage>
        <taxon>Eukaryota</taxon>
        <taxon>Viridiplantae</taxon>
        <taxon>Streptophyta</taxon>
        <taxon>Embryophyta</taxon>
        <taxon>Tracheophyta</taxon>
        <taxon>Spermatophyta</taxon>
        <taxon>Magnoliopsida</taxon>
        <taxon>Liliopsida</taxon>
        <taxon>Arecaceae</taxon>
        <taxon>Arecoideae</taxon>
        <taxon>Cocoseae</taxon>
        <taxon>Elaeidinae</taxon>
        <taxon>Elaeis</taxon>
    </lineage>
</organism>
<dbReference type="FunFam" id="3.50.50.60:FF:000099">
    <property type="entry name" value="Flavin-containing monooxygenase"/>
    <property type="match status" value="1"/>
</dbReference>
<dbReference type="PRINTS" id="PR00370">
    <property type="entry name" value="FMOXYGENASE"/>
</dbReference>
<dbReference type="Proteomes" id="UP000504607">
    <property type="component" value="Chromosome 11"/>
</dbReference>
<dbReference type="Gene3D" id="3.50.50.60">
    <property type="entry name" value="FAD/NAD(P)-binding domain"/>
    <property type="match status" value="2"/>
</dbReference>
<dbReference type="AlphaFoldDB" id="A0A6I9RWR3"/>
<dbReference type="SUPFAM" id="SSF51905">
    <property type="entry name" value="FAD/NAD(P)-binding domain"/>
    <property type="match status" value="2"/>
</dbReference>
<dbReference type="GO" id="GO:0004499">
    <property type="term" value="F:N,N-dimethylaniline monooxygenase activity"/>
    <property type="evidence" value="ECO:0007669"/>
    <property type="project" value="InterPro"/>
</dbReference>
<dbReference type="PIRSF" id="PIRSF000332">
    <property type="entry name" value="FMO"/>
    <property type="match status" value="1"/>
</dbReference>
<gene>
    <name evidence="8 9" type="primary">LOC105054019</name>
</gene>
<keyword evidence="7" id="KW-1185">Reference proteome</keyword>
<dbReference type="GeneID" id="105054019"/>
<dbReference type="GO" id="GO:0050661">
    <property type="term" value="F:NADP binding"/>
    <property type="evidence" value="ECO:0007669"/>
    <property type="project" value="InterPro"/>
</dbReference>
<dbReference type="RefSeq" id="XP_010933691.2">
    <property type="nucleotide sequence ID" value="XM_010935389.3"/>
</dbReference>
<protein>
    <recommendedName>
        <fullName evidence="6">Flavin-containing monooxygenase</fullName>
        <ecNumber evidence="6">1.-.-.-</ecNumber>
    </recommendedName>
</protein>
<sequence length="491" mass="55435">MNSLLQSSDISVHSFCSDAVDARFSSLRMKTSGPPPSAQSPLVYHSKCLLVQASTKKGKMSRSCKVAVIGAGVSGLVASRELLREGHRVVVFEKADRVGGTWVYDPETDSDPVGLNPARRVVHGSLYASLRTNLPRLLMGFRDYPFPEPAKTPGDRRAFPGHAEVLRFIEAFARDSGVLEAVRFRAEVVRVAMGRRKDEWVVEWRTEAEAEVEKEEFEAVVVCNGHHTEPSVPTIAGIDRWPGKQVHSHNYRVPEPFRDQIVVVIGMGASAYDISREISKVAKEVHLASRSTNTEVGKHDGHINIWQHLMVDCVHEDGKVDFVDGSSLIADVIIYCTGYKYHFPFLETDDDTVNIEDNRVGPLYKHVFPPRVAPWLSFVGLPYKAIIFLMMELQSKWIAQVLSSKIALPPEEDMIASVNSLYQQMEKRGKPKHHTHSLTDNVSMAEYMNWLAAEVGEPPIEKWRFQMYDTAIERIYDHRGDGYRDRWNVDH</sequence>
<evidence type="ECO:0000256" key="3">
    <source>
        <dbReference type="ARBA" id="ARBA00022827"/>
    </source>
</evidence>